<dbReference type="EMBL" id="CP003360">
    <property type="protein sequence ID" value="AFM25487.1"/>
    <property type="molecule type" value="Genomic_DNA"/>
</dbReference>
<dbReference type="Gene3D" id="3.20.20.370">
    <property type="entry name" value="Glycoside hydrolase/deacetylase"/>
    <property type="match status" value="1"/>
</dbReference>
<dbReference type="eggNOG" id="COG0726">
    <property type="taxonomic scope" value="Bacteria"/>
</dbReference>
<dbReference type="RefSeq" id="WP_014810626.1">
    <property type="nucleotide sequence ID" value="NC_018025.1"/>
</dbReference>
<name>I4C7E6_DESTA</name>
<dbReference type="STRING" id="706587.Desti_2817"/>
<dbReference type="Proteomes" id="UP000006055">
    <property type="component" value="Chromosome"/>
</dbReference>
<evidence type="ECO:0000313" key="1">
    <source>
        <dbReference type="EMBL" id="AFM25487.1"/>
    </source>
</evidence>
<dbReference type="GO" id="GO:0005975">
    <property type="term" value="P:carbohydrate metabolic process"/>
    <property type="evidence" value="ECO:0007669"/>
    <property type="project" value="InterPro"/>
</dbReference>
<dbReference type="InterPro" id="IPR011330">
    <property type="entry name" value="Glyco_hydro/deAcase_b/a-brl"/>
</dbReference>
<dbReference type="SUPFAM" id="SSF88713">
    <property type="entry name" value="Glycoside hydrolase/deacetylase"/>
    <property type="match status" value="1"/>
</dbReference>
<dbReference type="AlphaFoldDB" id="I4C7E6"/>
<proteinExistence type="predicted"/>
<keyword evidence="2" id="KW-1185">Reference proteome</keyword>
<gene>
    <name evidence="1" type="ordered locus">Desti_2817</name>
</gene>
<evidence type="ECO:0000313" key="2">
    <source>
        <dbReference type="Proteomes" id="UP000006055"/>
    </source>
</evidence>
<sequence length="348" mass="39419">MAGQPLTPWTEEKKKIPLGEAAFTISIDTELAWGSFDRDGLRKYDKEYALEREIIRDLLILFERYRIKATWAIVGHLFLQRCAKNGPTSHNRVLQPQYSWYPQGWLSHDPFSDVDKDPFFYAPDIVDAILGSSQAHEIASHTFSHAILGDPECSGDVARSQLTECRRLAEEKGVRLHSVVFPRNSIGHLDILCQLGFTCFRGPEKSWYNMTEAPKYASKLFHFADKLLAVSPPVYPELECLLCGNERSVIVDVPASMFFTPYKGLWRLVSISDRIRQAKKGLASAIREKALFHLWFHPVNLASSSQLMDALEEILFEVSKMVEAGNMHSMTMEEIAARILSGVPSDAR</sequence>
<protein>
    <submittedName>
        <fullName evidence="1">Polysaccharide deacetylase</fullName>
    </submittedName>
</protein>
<dbReference type="OrthoDB" id="7836272at2"/>
<accession>I4C7E6</accession>
<dbReference type="KEGG" id="dti:Desti_2817"/>
<dbReference type="HOGENOM" id="CLU_071509_0_0_7"/>
<organism evidence="1 2">
    <name type="scientific">Desulfomonile tiedjei (strain ATCC 49306 / DSM 6799 / DCB-1)</name>
    <dbReference type="NCBI Taxonomy" id="706587"/>
    <lineage>
        <taxon>Bacteria</taxon>
        <taxon>Pseudomonadati</taxon>
        <taxon>Thermodesulfobacteriota</taxon>
        <taxon>Desulfomonilia</taxon>
        <taxon>Desulfomonilales</taxon>
        <taxon>Desulfomonilaceae</taxon>
        <taxon>Desulfomonile</taxon>
    </lineage>
</organism>
<reference evidence="2" key="1">
    <citation type="submission" date="2012-06" db="EMBL/GenBank/DDBJ databases">
        <title>Complete sequence of chromosome of Desulfomonile tiedjei DSM 6799.</title>
        <authorList>
            <person name="Lucas S."/>
            <person name="Copeland A."/>
            <person name="Lapidus A."/>
            <person name="Glavina del Rio T."/>
            <person name="Dalin E."/>
            <person name="Tice H."/>
            <person name="Bruce D."/>
            <person name="Goodwin L."/>
            <person name="Pitluck S."/>
            <person name="Peters L."/>
            <person name="Ovchinnikova G."/>
            <person name="Zeytun A."/>
            <person name="Lu M."/>
            <person name="Kyrpides N."/>
            <person name="Mavromatis K."/>
            <person name="Ivanova N."/>
            <person name="Brettin T."/>
            <person name="Detter J.C."/>
            <person name="Han C."/>
            <person name="Larimer F."/>
            <person name="Land M."/>
            <person name="Hauser L."/>
            <person name="Markowitz V."/>
            <person name="Cheng J.-F."/>
            <person name="Hugenholtz P."/>
            <person name="Woyke T."/>
            <person name="Wu D."/>
            <person name="Spring S."/>
            <person name="Schroeder M."/>
            <person name="Brambilla E."/>
            <person name="Klenk H.-P."/>
            <person name="Eisen J.A."/>
        </authorList>
    </citation>
    <scope>NUCLEOTIDE SEQUENCE [LARGE SCALE GENOMIC DNA]</scope>
    <source>
        <strain evidence="2">ATCC 49306 / DSM 6799 / DCB-1</strain>
    </source>
</reference>